<gene>
    <name evidence="2" type="ORF">CB5_LOCUS5025</name>
</gene>
<feature type="region of interest" description="Disordered" evidence="1">
    <location>
        <begin position="1"/>
        <end position="26"/>
    </location>
</feature>
<organism evidence="2">
    <name type="scientific">Ananas comosus var. bracteatus</name>
    <name type="common">red pineapple</name>
    <dbReference type="NCBI Taxonomy" id="296719"/>
    <lineage>
        <taxon>Eukaryota</taxon>
        <taxon>Viridiplantae</taxon>
        <taxon>Streptophyta</taxon>
        <taxon>Embryophyta</taxon>
        <taxon>Tracheophyta</taxon>
        <taxon>Spermatophyta</taxon>
        <taxon>Magnoliopsida</taxon>
        <taxon>Liliopsida</taxon>
        <taxon>Poales</taxon>
        <taxon>Bromeliaceae</taxon>
        <taxon>Bromelioideae</taxon>
        <taxon>Ananas</taxon>
    </lineage>
</organism>
<sequence>MPKMALALNPSGSPTESGPPGRTDSTCPYPMNTAVQLYLATSRPLVFPGLASSGEEVTFSPWVSRLAIANLVDPGPHTDAERTAPPLFAQGSTTTTKLRALATILGLETRTGTCMASGVRTTRKFPVGSAADLADSPTRSTQAYVGKKSKQIVTNYDV</sequence>
<evidence type="ECO:0000256" key="1">
    <source>
        <dbReference type="SAM" id="MobiDB-lite"/>
    </source>
</evidence>
<accession>A0A6V7NTU5</accession>
<feature type="compositionally biased region" description="Low complexity" evidence="1">
    <location>
        <begin position="10"/>
        <end position="21"/>
    </location>
</feature>
<dbReference type="AlphaFoldDB" id="A0A6V7NTU5"/>
<dbReference type="EMBL" id="LR862141">
    <property type="protein sequence ID" value="CAD1821814.1"/>
    <property type="molecule type" value="Genomic_DNA"/>
</dbReference>
<name>A0A6V7NTU5_ANACO</name>
<protein>
    <submittedName>
        <fullName evidence="2">Uncharacterized protein</fullName>
    </submittedName>
</protein>
<reference evidence="2" key="1">
    <citation type="submission" date="2020-07" db="EMBL/GenBank/DDBJ databases">
        <authorList>
            <person name="Lin J."/>
        </authorList>
    </citation>
    <scope>NUCLEOTIDE SEQUENCE</scope>
</reference>
<proteinExistence type="predicted"/>
<evidence type="ECO:0000313" key="2">
    <source>
        <dbReference type="EMBL" id="CAD1821814.1"/>
    </source>
</evidence>